<feature type="region of interest" description="Disordered" evidence="5">
    <location>
        <begin position="1"/>
        <end position="31"/>
    </location>
</feature>
<evidence type="ECO:0000259" key="6">
    <source>
        <dbReference type="PROSITE" id="PS50977"/>
    </source>
</evidence>
<evidence type="ECO:0000313" key="7">
    <source>
        <dbReference type="EMBL" id="SFH75173.1"/>
    </source>
</evidence>
<dbReference type="AlphaFoldDB" id="A0A1I3CLH5"/>
<name>A0A1I3CLH5_9ACTN</name>
<feature type="domain" description="HTH tetR-type" evidence="6">
    <location>
        <begin position="29"/>
        <end position="89"/>
    </location>
</feature>
<dbReference type="RefSeq" id="WP_091110224.1">
    <property type="nucleotide sequence ID" value="NZ_BKAF01000002.1"/>
</dbReference>
<dbReference type="Pfam" id="PF16859">
    <property type="entry name" value="TetR_C_11"/>
    <property type="match status" value="1"/>
</dbReference>
<dbReference type="InterPro" id="IPR023772">
    <property type="entry name" value="DNA-bd_HTH_TetR-type_CS"/>
</dbReference>
<dbReference type="EMBL" id="FOQG01000002">
    <property type="protein sequence ID" value="SFH75173.1"/>
    <property type="molecule type" value="Genomic_DNA"/>
</dbReference>
<evidence type="ECO:0000256" key="3">
    <source>
        <dbReference type="ARBA" id="ARBA00023163"/>
    </source>
</evidence>
<sequence>MSASTEHAGTSDPALPGHTPTHTRPRVEGDREQEILDATLDVLAELGYDRLTMDAVATRAKASKATLYRRWNDKASLVIDALLSHKGPLTAPDTGTLRGDLVASFCGMGGLTDHKQIAVFASLLTAIARDADFALAFRRDFIGPKAAIGRQIFERARERGEIGLDLDLELFTTAVPGIVLHRLFLLGHAPDEAVIARVIDQIIMPAATCGAPNTAPNTHADPADQKEDS</sequence>
<dbReference type="Proteomes" id="UP000198649">
    <property type="component" value="Unassembled WGS sequence"/>
</dbReference>
<evidence type="ECO:0000256" key="1">
    <source>
        <dbReference type="ARBA" id="ARBA00023015"/>
    </source>
</evidence>
<dbReference type="SUPFAM" id="SSF48498">
    <property type="entry name" value="Tetracyclin repressor-like, C-terminal domain"/>
    <property type="match status" value="1"/>
</dbReference>
<feature type="DNA-binding region" description="H-T-H motif" evidence="4">
    <location>
        <begin position="52"/>
        <end position="71"/>
    </location>
</feature>
<dbReference type="InterPro" id="IPR009057">
    <property type="entry name" value="Homeodomain-like_sf"/>
</dbReference>
<accession>A0A1I3CLH5</accession>
<organism evidence="7 8">
    <name type="scientific">Nocardioides psychrotolerans</name>
    <dbReference type="NCBI Taxonomy" id="1005945"/>
    <lineage>
        <taxon>Bacteria</taxon>
        <taxon>Bacillati</taxon>
        <taxon>Actinomycetota</taxon>
        <taxon>Actinomycetes</taxon>
        <taxon>Propionibacteriales</taxon>
        <taxon>Nocardioidaceae</taxon>
        <taxon>Nocardioides</taxon>
    </lineage>
</organism>
<evidence type="ECO:0000256" key="4">
    <source>
        <dbReference type="PROSITE-ProRule" id="PRU00335"/>
    </source>
</evidence>
<dbReference type="InterPro" id="IPR036271">
    <property type="entry name" value="Tet_transcr_reg_TetR-rel_C_sf"/>
</dbReference>
<dbReference type="PROSITE" id="PS50977">
    <property type="entry name" value="HTH_TETR_2"/>
    <property type="match status" value="1"/>
</dbReference>
<dbReference type="PROSITE" id="PS01081">
    <property type="entry name" value="HTH_TETR_1"/>
    <property type="match status" value="1"/>
</dbReference>
<dbReference type="PANTHER" id="PTHR30055:SF148">
    <property type="entry name" value="TETR-FAMILY TRANSCRIPTIONAL REGULATOR"/>
    <property type="match status" value="1"/>
</dbReference>
<dbReference type="Gene3D" id="1.10.10.60">
    <property type="entry name" value="Homeodomain-like"/>
    <property type="match status" value="1"/>
</dbReference>
<keyword evidence="3" id="KW-0804">Transcription</keyword>
<proteinExistence type="predicted"/>
<keyword evidence="8" id="KW-1185">Reference proteome</keyword>
<dbReference type="InterPro" id="IPR050109">
    <property type="entry name" value="HTH-type_TetR-like_transc_reg"/>
</dbReference>
<dbReference type="GO" id="GO:0000976">
    <property type="term" value="F:transcription cis-regulatory region binding"/>
    <property type="evidence" value="ECO:0007669"/>
    <property type="project" value="TreeGrafter"/>
</dbReference>
<dbReference type="GO" id="GO:0003700">
    <property type="term" value="F:DNA-binding transcription factor activity"/>
    <property type="evidence" value="ECO:0007669"/>
    <property type="project" value="TreeGrafter"/>
</dbReference>
<evidence type="ECO:0000313" key="8">
    <source>
        <dbReference type="Proteomes" id="UP000198649"/>
    </source>
</evidence>
<protein>
    <submittedName>
        <fullName evidence="7">Transcriptional regulator, TetR family</fullName>
    </submittedName>
</protein>
<dbReference type="Gene3D" id="1.10.357.10">
    <property type="entry name" value="Tetracycline Repressor, domain 2"/>
    <property type="match status" value="1"/>
</dbReference>
<dbReference type="PANTHER" id="PTHR30055">
    <property type="entry name" value="HTH-TYPE TRANSCRIPTIONAL REGULATOR RUTR"/>
    <property type="match status" value="1"/>
</dbReference>
<dbReference type="InterPro" id="IPR011075">
    <property type="entry name" value="TetR_C"/>
</dbReference>
<keyword evidence="1" id="KW-0805">Transcription regulation</keyword>
<dbReference type="Pfam" id="PF00440">
    <property type="entry name" value="TetR_N"/>
    <property type="match status" value="1"/>
</dbReference>
<dbReference type="OrthoDB" id="9796019at2"/>
<gene>
    <name evidence="7" type="ORF">SAMN05216561_102111</name>
</gene>
<evidence type="ECO:0000256" key="5">
    <source>
        <dbReference type="SAM" id="MobiDB-lite"/>
    </source>
</evidence>
<dbReference type="SUPFAM" id="SSF46689">
    <property type="entry name" value="Homeodomain-like"/>
    <property type="match status" value="1"/>
</dbReference>
<feature type="region of interest" description="Disordered" evidence="5">
    <location>
        <begin position="210"/>
        <end position="229"/>
    </location>
</feature>
<dbReference type="InterPro" id="IPR001647">
    <property type="entry name" value="HTH_TetR"/>
</dbReference>
<dbReference type="PRINTS" id="PR00455">
    <property type="entry name" value="HTHTETR"/>
</dbReference>
<reference evidence="7 8" key="1">
    <citation type="submission" date="2016-10" db="EMBL/GenBank/DDBJ databases">
        <authorList>
            <person name="de Groot N.N."/>
        </authorList>
    </citation>
    <scope>NUCLEOTIDE SEQUENCE [LARGE SCALE GENOMIC DNA]</scope>
    <source>
        <strain evidence="7 8">CGMCC 1.11156</strain>
    </source>
</reference>
<keyword evidence="2 4" id="KW-0238">DNA-binding</keyword>
<evidence type="ECO:0000256" key="2">
    <source>
        <dbReference type="ARBA" id="ARBA00023125"/>
    </source>
</evidence>